<evidence type="ECO:0000256" key="9">
    <source>
        <dbReference type="ARBA" id="ARBA00023136"/>
    </source>
</evidence>
<proteinExistence type="predicted"/>
<keyword evidence="2" id="KW-0813">Transport</keyword>
<dbReference type="PANTHER" id="PTHR37468:SF1">
    <property type="entry name" value="SULFATE TRANSPORTER CYSZ"/>
    <property type="match status" value="1"/>
</dbReference>
<dbReference type="GO" id="GO:0005886">
    <property type="term" value="C:plasma membrane"/>
    <property type="evidence" value="ECO:0007669"/>
    <property type="project" value="TreeGrafter"/>
</dbReference>
<evidence type="ECO:0000256" key="6">
    <source>
        <dbReference type="ARBA" id="ARBA00022692"/>
    </source>
</evidence>
<dbReference type="GO" id="GO:0019344">
    <property type="term" value="P:cysteine biosynthetic process"/>
    <property type="evidence" value="ECO:0007669"/>
    <property type="project" value="TreeGrafter"/>
</dbReference>
<feature type="transmembrane region" description="Helical" evidence="10">
    <location>
        <begin position="29"/>
        <end position="47"/>
    </location>
</feature>
<accession>A0A2W5T2J1</accession>
<sequence>MLGLFDVEGHGAAHITDATQRATESTAHLSYFFTGLSLPFRAFALIVRTPKLFGLSVLCAFVTAAVLILSGAGAWLGGSWLGERLAPENPTLHTAASVTLAVVFALVFFVIFALTLPNLALAPLQDPISEATEAAVGQFTPEPFSFSGLVKGTVESLKHTLLRLGVMLLGVLVLLPLNLIPAVGSVAYLVLSSIWSMFWISVEHLSNPMARHLMPFSLVVKTLRRRSALAFGFGAAVYLLLWIPVLNFFLMPVAVVAGTLLYRRLLDEGAFTPT</sequence>
<comment type="subcellular location">
    <subcellularLocation>
        <location evidence="1">Membrane</location>
        <topology evidence="1">Multi-pass membrane protein</topology>
    </subcellularLocation>
</comment>
<dbReference type="AlphaFoldDB" id="A0A2W5T2J1"/>
<keyword evidence="5" id="KW-0028">Amino-acid biosynthesis</keyword>
<comment type="caution">
    <text evidence="11">The sequence shown here is derived from an EMBL/GenBank/DDBJ whole genome shotgun (WGS) entry which is preliminary data.</text>
</comment>
<evidence type="ECO:0000256" key="10">
    <source>
        <dbReference type="SAM" id="Phobius"/>
    </source>
</evidence>
<keyword evidence="6 10" id="KW-0812">Transmembrane</keyword>
<dbReference type="GO" id="GO:0009675">
    <property type="term" value="F:high-affinity sulfate:proton symporter activity"/>
    <property type="evidence" value="ECO:0007669"/>
    <property type="project" value="TreeGrafter"/>
</dbReference>
<dbReference type="EMBL" id="QFQP01000026">
    <property type="protein sequence ID" value="PZR08257.1"/>
    <property type="molecule type" value="Genomic_DNA"/>
</dbReference>
<keyword evidence="8" id="KW-0764">Sulfate transport</keyword>
<dbReference type="GO" id="GO:0000103">
    <property type="term" value="P:sulfate assimilation"/>
    <property type="evidence" value="ECO:0007669"/>
    <property type="project" value="TreeGrafter"/>
</dbReference>
<evidence type="ECO:0000256" key="2">
    <source>
        <dbReference type="ARBA" id="ARBA00022448"/>
    </source>
</evidence>
<evidence type="ECO:0000256" key="7">
    <source>
        <dbReference type="ARBA" id="ARBA00022989"/>
    </source>
</evidence>
<evidence type="ECO:0000256" key="4">
    <source>
        <dbReference type="ARBA" id="ARBA00022519"/>
    </source>
</evidence>
<keyword evidence="4" id="KW-0997">Cell inner membrane</keyword>
<keyword evidence="3" id="KW-1003">Cell membrane</keyword>
<dbReference type="Proteomes" id="UP000249061">
    <property type="component" value="Unassembled WGS sequence"/>
</dbReference>
<evidence type="ECO:0000256" key="1">
    <source>
        <dbReference type="ARBA" id="ARBA00004141"/>
    </source>
</evidence>
<keyword evidence="7 10" id="KW-1133">Transmembrane helix</keyword>
<dbReference type="Pfam" id="PF07264">
    <property type="entry name" value="EI24"/>
    <property type="match status" value="1"/>
</dbReference>
<evidence type="ECO:0000313" key="12">
    <source>
        <dbReference type="Proteomes" id="UP000249061"/>
    </source>
</evidence>
<dbReference type="InterPro" id="IPR050480">
    <property type="entry name" value="CysZ-like"/>
</dbReference>
<dbReference type="PANTHER" id="PTHR37468">
    <property type="entry name" value="SULFATE TRANSPORTER CYSZ"/>
    <property type="match status" value="1"/>
</dbReference>
<feature type="transmembrane region" description="Helical" evidence="10">
    <location>
        <begin position="249"/>
        <end position="266"/>
    </location>
</feature>
<gene>
    <name evidence="11" type="ORF">DI536_25475</name>
</gene>
<organism evidence="11 12">
    <name type="scientific">Archangium gephyra</name>
    <dbReference type="NCBI Taxonomy" id="48"/>
    <lineage>
        <taxon>Bacteria</taxon>
        <taxon>Pseudomonadati</taxon>
        <taxon>Myxococcota</taxon>
        <taxon>Myxococcia</taxon>
        <taxon>Myxococcales</taxon>
        <taxon>Cystobacterineae</taxon>
        <taxon>Archangiaceae</taxon>
        <taxon>Archangium</taxon>
    </lineage>
</organism>
<protein>
    <submittedName>
        <fullName evidence="11">Sulfate transporter</fullName>
    </submittedName>
</protein>
<reference evidence="11 12" key="1">
    <citation type="submission" date="2017-08" db="EMBL/GenBank/DDBJ databases">
        <title>Infants hospitalized years apart are colonized by the same room-sourced microbial strains.</title>
        <authorList>
            <person name="Brooks B."/>
            <person name="Olm M.R."/>
            <person name="Firek B.A."/>
            <person name="Baker R."/>
            <person name="Thomas B.C."/>
            <person name="Morowitz M.J."/>
            <person name="Banfield J.F."/>
        </authorList>
    </citation>
    <scope>NUCLEOTIDE SEQUENCE [LARGE SCALE GENOMIC DNA]</scope>
    <source>
        <strain evidence="11">S2_003_000_R2_14</strain>
    </source>
</reference>
<evidence type="ECO:0000256" key="3">
    <source>
        <dbReference type="ARBA" id="ARBA00022475"/>
    </source>
</evidence>
<name>A0A2W5T2J1_9BACT</name>
<feature type="transmembrane region" description="Helical" evidence="10">
    <location>
        <begin position="52"/>
        <end position="75"/>
    </location>
</feature>
<evidence type="ECO:0000313" key="11">
    <source>
        <dbReference type="EMBL" id="PZR08257.1"/>
    </source>
</evidence>
<keyword evidence="9 10" id="KW-0472">Membrane</keyword>
<dbReference type="InterPro" id="IPR059112">
    <property type="entry name" value="CysZ/EI24"/>
</dbReference>
<feature type="transmembrane region" description="Helical" evidence="10">
    <location>
        <begin position="161"/>
        <end position="180"/>
    </location>
</feature>
<evidence type="ECO:0000256" key="5">
    <source>
        <dbReference type="ARBA" id="ARBA00022605"/>
    </source>
</evidence>
<feature type="transmembrane region" description="Helical" evidence="10">
    <location>
        <begin position="95"/>
        <end position="116"/>
    </location>
</feature>
<evidence type="ECO:0000256" key="8">
    <source>
        <dbReference type="ARBA" id="ARBA00023032"/>
    </source>
</evidence>